<proteinExistence type="predicted"/>
<dbReference type="NCBIfam" id="NF033394">
    <property type="entry name" value="capsid_maj_Podo"/>
    <property type="match status" value="1"/>
</dbReference>
<organism evidence="1">
    <name type="scientific">marine sediment metagenome</name>
    <dbReference type="NCBI Taxonomy" id="412755"/>
    <lineage>
        <taxon>unclassified sequences</taxon>
        <taxon>metagenomes</taxon>
        <taxon>ecological metagenomes</taxon>
    </lineage>
</organism>
<protein>
    <recommendedName>
        <fullName evidence="2">Phage major capsid protein</fullName>
    </recommendedName>
</protein>
<sequence>MAGNANFDRLISATMEKYIPTLEDNVFTSKPLLFAINNFGNVVTLDGGTQINVRLMYAATGNQGSYSGGDTFLTDEDEGTTVAQYGWRQYYTTVRLTEIDLAKNQGASAVGRIVEEELERAEMSMAESFDSMFFGDGTGNGSKDFNGLINLVGQNTAAVGGIDPSVSGNDWWNSTVTAQGGTLAFSDIRTLYITLSEGNDFPTNIFTTATVYAVTDALFTSNQRFVDPLMANQGFETIMFHSAPISFDTNVTSGYMYLLNLKYLTLHKLGSNWFRVSDWLEPANQDIKVKKIVSYGELTISNRKRQGLLTGVT</sequence>
<gene>
    <name evidence="1" type="ORF">LCGC14_2409400</name>
</gene>
<reference evidence="1" key="1">
    <citation type="journal article" date="2015" name="Nature">
        <title>Complex archaea that bridge the gap between prokaryotes and eukaryotes.</title>
        <authorList>
            <person name="Spang A."/>
            <person name="Saw J.H."/>
            <person name="Jorgensen S.L."/>
            <person name="Zaremba-Niedzwiedzka K."/>
            <person name="Martijn J."/>
            <person name="Lind A.E."/>
            <person name="van Eijk R."/>
            <person name="Schleper C."/>
            <person name="Guy L."/>
            <person name="Ettema T.J."/>
        </authorList>
    </citation>
    <scope>NUCLEOTIDE SEQUENCE</scope>
</reference>
<evidence type="ECO:0008006" key="2">
    <source>
        <dbReference type="Google" id="ProtNLM"/>
    </source>
</evidence>
<dbReference type="EMBL" id="LAZR01036370">
    <property type="protein sequence ID" value="KKL25029.1"/>
    <property type="molecule type" value="Genomic_DNA"/>
</dbReference>
<dbReference type="AlphaFoldDB" id="A0A0F9BST4"/>
<evidence type="ECO:0000313" key="1">
    <source>
        <dbReference type="EMBL" id="KKL25029.1"/>
    </source>
</evidence>
<dbReference type="InterPro" id="IPR049718">
    <property type="entry name" value="AKO59007-like"/>
</dbReference>
<comment type="caution">
    <text evidence="1">The sequence shown here is derived from an EMBL/GenBank/DDBJ whole genome shotgun (WGS) entry which is preliminary data.</text>
</comment>
<accession>A0A0F9BST4</accession>
<name>A0A0F9BST4_9ZZZZ</name>